<protein>
    <recommendedName>
        <fullName evidence="2">DUF3277 family protein</fullName>
    </recommendedName>
</protein>
<proteinExistence type="predicted"/>
<dbReference type="InterPro" id="IPR021695">
    <property type="entry name" value="Phage_KPP10_Orf10"/>
</dbReference>
<organism evidence="1">
    <name type="scientific">Myoviridae sp. ct5xZ3</name>
    <dbReference type="NCBI Taxonomy" id="2827601"/>
    <lineage>
        <taxon>Viruses</taxon>
        <taxon>Duplodnaviria</taxon>
        <taxon>Heunggongvirae</taxon>
        <taxon>Uroviricota</taxon>
        <taxon>Caudoviricetes</taxon>
    </lineage>
</organism>
<dbReference type="Pfam" id="PF11681">
    <property type="entry name" value="Phage_Tube_PhiTE"/>
    <property type="match status" value="1"/>
</dbReference>
<reference evidence="1" key="1">
    <citation type="journal article" date="2021" name="Proc. Natl. Acad. Sci. U.S.A.">
        <title>A Catalog of Tens of Thousands of Viruses from Human Metagenomes Reveals Hidden Associations with Chronic Diseases.</title>
        <authorList>
            <person name="Tisza M.J."/>
            <person name="Buck C.B."/>
        </authorList>
    </citation>
    <scope>NUCLEOTIDE SEQUENCE</scope>
    <source>
        <strain evidence="1">Ct5xZ3</strain>
    </source>
</reference>
<dbReference type="EMBL" id="BK057794">
    <property type="protein sequence ID" value="DAE92069.1"/>
    <property type="molecule type" value="Genomic_DNA"/>
</dbReference>
<name>A0A8S5RS44_9CAUD</name>
<evidence type="ECO:0008006" key="2">
    <source>
        <dbReference type="Google" id="ProtNLM"/>
    </source>
</evidence>
<evidence type="ECO:0000313" key="1">
    <source>
        <dbReference type="EMBL" id="DAE92069.1"/>
    </source>
</evidence>
<dbReference type="NCBIfam" id="NF047581">
    <property type="entry name" value="gp105_phage_fam"/>
    <property type="match status" value="1"/>
</dbReference>
<sequence length="136" mass="14677">MSDRLTTYNPRKVTCALGNHIASGFADDSFITIEPAGDGTSVMVGADGEVIRSVDPNDLNTLKISLLQNSQTNDFLTKKYKQDLKDGTGTFSVNIADKMGGDQFSGAIAWVNKPASWGRGKAATNREWELTVKGTF</sequence>
<accession>A0A8S5RS44</accession>